<keyword evidence="1" id="KW-0472">Membrane</keyword>
<keyword evidence="1" id="KW-0812">Transmembrane</keyword>
<keyword evidence="3" id="KW-1185">Reference proteome</keyword>
<evidence type="ECO:0000256" key="1">
    <source>
        <dbReference type="SAM" id="Phobius"/>
    </source>
</evidence>
<feature type="transmembrane region" description="Helical" evidence="1">
    <location>
        <begin position="6"/>
        <end position="25"/>
    </location>
</feature>
<proteinExistence type="predicted"/>
<keyword evidence="1" id="KW-1133">Transmembrane helix</keyword>
<dbReference type="RefSeq" id="WP_259627942.1">
    <property type="nucleotide sequence ID" value="NZ_JANYMP010000024.1"/>
</dbReference>
<gene>
    <name evidence="2" type="ORF">NZH93_37010</name>
</gene>
<comment type="caution">
    <text evidence="2">The sequence shown here is derived from an EMBL/GenBank/DDBJ whole genome shotgun (WGS) entry which is preliminary data.</text>
</comment>
<dbReference type="Proteomes" id="UP001141259">
    <property type="component" value="Unassembled WGS sequence"/>
</dbReference>
<dbReference type="AlphaFoldDB" id="A0A9X2VTD7"/>
<dbReference type="EMBL" id="JANYMP010000024">
    <property type="protein sequence ID" value="MCS7482478.1"/>
    <property type="molecule type" value="Genomic_DNA"/>
</dbReference>
<accession>A0A9X2VTD7</accession>
<organism evidence="2 3">
    <name type="scientific">Umezawaea endophytica</name>
    <dbReference type="NCBI Taxonomy" id="1654476"/>
    <lineage>
        <taxon>Bacteria</taxon>
        <taxon>Bacillati</taxon>
        <taxon>Actinomycetota</taxon>
        <taxon>Actinomycetes</taxon>
        <taxon>Pseudonocardiales</taxon>
        <taxon>Pseudonocardiaceae</taxon>
        <taxon>Umezawaea</taxon>
    </lineage>
</organism>
<name>A0A9X2VTD7_9PSEU</name>
<protein>
    <submittedName>
        <fullName evidence="2">Uncharacterized protein</fullName>
    </submittedName>
</protein>
<sequence length="55" mass="5611">MFAVVLVLFVAVILVGIGFLAAMLVKDKPMYGVMGLVVLAGPGAVFAILTAAFQG</sequence>
<evidence type="ECO:0000313" key="3">
    <source>
        <dbReference type="Proteomes" id="UP001141259"/>
    </source>
</evidence>
<feature type="transmembrane region" description="Helical" evidence="1">
    <location>
        <begin position="32"/>
        <end position="53"/>
    </location>
</feature>
<evidence type="ECO:0000313" key="2">
    <source>
        <dbReference type="EMBL" id="MCS7482478.1"/>
    </source>
</evidence>
<reference evidence="2" key="1">
    <citation type="submission" date="2022-08" db="EMBL/GenBank/DDBJ databases">
        <authorList>
            <person name="Tistechok S."/>
            <person name="Samborskyy M."/>
            <person name="Roman I."/>
        </authorList>
    </citation>
    <scope>NUCLEOTIDE SEQUENCE</scope>
    <source>
        <strain evidence="2">DSM 103496</strain>
    </source>
</reference>